<name>A0A5P0YPW2_9ACTN</name>
<evidence type="ECO:0000313" key="11">
    <source>
        <dbReference type="Proteomes" id="UP000525686"/>
    </source>
</evidence>
<protein>
    <submittedName>
        <fullName evidence="8">Beta-ketoacyl-ACP synthase II</fullName>
        <ecNumber evidence="8">2.3.1.179</ecNumber>
    </submittedName>
    <submittedName>
        <fullName evidence="6">Beta-ketoacyl-[acyl-carrier-protein] synthase family protein</fullName>
    </submittedName>
</protein>
<evidence type="ECO:0000256" key="3">
    <source>
        <dbReference type="ARBA" id="ARBA00023315"/>
    </source>
</evidence>
<comment type="similarity">
    <text evidence="1 4">Belongs to the thiolase-like superfamily. Beta-ketoacyl-ACP synthases family.</text>
</comment>
<evidence type="ECO:0000313" key="9">
    <source>
        <dbReference type="Proteomes" id="UP000320857"/>
    </source>
</evidence>
<reference evidence="10 11" key="2">
    <citation type="submission" date="2020-05" db="EMBL/GenBank/DDBJ databases">
        <title>Classification of alakaliphilic streptomycetes isolated from an alkaline soil next to Lonar Crater, India and a proposal for the recognition of Streptomyces alkaliterrae sp. nov.</title>
        <authorList>
            <person name="Golinska P."/>
        </authorList>
    </citation>
    <scope>NUCLEOTIDE SEQUENCE [LARGE SCALE GENOMIC DNA]</scope>
    <source>
        <strain evidence="11">OF3</strain>
        <strain evidence="10">OF8</strain>
    </source>
</reference>
<dbReference type="Proteomes" id="UP000320857">
    <property type="component" value="Unassembled WGS sequence"/>
</dbReference>
<dbReference type="Proteomes" id="UP000525686">
    <property type="component" value="Unassembled WGS sequence"/>
</dbReference>
<dbReference type="SMART" id="SM00825">
    <property type="entry name" value="PKS_KS"/>
    <property type="match status" value="1"/>
</dbReference>
<dbReference type="EMBL" id="JABJWZ010000125">
    <property type="protein sequence ID" value="MBB1254620.1"/>
    <property type="molecule type" value="Genomic_DNA"/>
</dbReference>
<dbReference type="Pfam" id="PF00109">
    <property type="entry name" value="ketoacyl-synt"/>
    <property type="match status" value="1"/>
</dbReference>
<sequence length="423" mass="45034">MTERRVVITGMEVLAPGGVGTESFWNLLSEGRTATRGITFFDPSPFRSRVAAEIDFVPEKHGLSPQEVRRMDRAAQFAVVAARGAVADSGIELEGYDPYRVGVTVGSAVGATMGLDEEYRVVSDGGRLDLVDHRYAVPHLYNYLVPSSFAVEVAWAVGAQGPSTVVSTGCTSGIDSVGHAVELIREGSADVMVAGSSDAPISPITMACFDAIKATTPRHDEPDRASRPFDGTRNGFVLGEGAAVFVLEELDAARRRGAHIYAEVAGYATRSNAYHMTGLRPDGVEMAEAIRVALDEARMDPEEIDYINAHGSGTKQNDRHETAAFKRSLGRHAYRTPVSSIKSMVGHSLGAIGSIEIAASALAMEHNVVPPTANLRTPDPECDLDYVPLTARDQLTDAVLSVGSGFGGFQSAMVLARPERSAA</sequence>
<keyword evidence="3 8" id="KW-0012">Acyltransferase</keyword>
<dbReference type="EC" id="2.3.1.179" evidence="8"/>
<evidence type="ECO:0000256" key="4">
    <source>
        <dbReference type="RuleBase" id="RU003694"/>
    </source>
</evidence>
<feature type="domain" description="Ketosynthase family 3 (KS3)" evidence="5">
    <location>
        <begin position="3"/>
        <end position="417"/>
    </location>
</feature>
<gene>
    <name evidence="8" type="ORF">FNX44_001410</name>
    <name evidence="6" type="ORF">H3146_14800</name>
    <name evidence="7" type="ORF">H3147_04475</name>
</gene>
<dbReference type="InterPro" id="IPR014030">
    <property type="entry name" value="Ketoacyl_synth_N"/>
</dbReference>
<evidence type="ECO:0000313" key="6">
    <source>
        <dbReference type="EMBL" id="MBB1254620.1"/>
    </source>
</evidence>
<evidence type="ECO:0000313" key="7">
    <source>
        <dbReference type="EMBL" id="MBB1258084.1"/>
    </source>
</evidence>
<dbReference type="InterPro" id="IPR018201">
    <property type="entry name" value="Ketoacyl_synth_AS"/>
</dbReference>
<comment type="caution">
    <text evidence="8">The sequence shown here is derived from an EMBL/GenBank/DDBJ whole genome shotgun (WGS) entry which is preliminary data.</text>
</comment>
<dbReference type="AlphaFoldDB" id="A0A5P0YPW2"/>
<dbReference type="SUPFAM" id="SSF53901">
    <property type="entry name" value="Thiolase-like"/>
    <property type="match status" value="1"/>
</dbReference>
<reference evidence="8 9" key="1">
    <citation type="submission" date="2019-10" db="EMBL/GenBank/DDBJ databases">
        <title>Streptomyces sp. nov., a novel actinobacterium isolated from alkaline environment.</title>
        <authorList>
            <person name="Golinska P."/>
        </authorList>
    </citation>
    <scope>NUCLEOTIDE SEQUENCE [LARGE SCALE GENOMIC DNA]</scope>
    <source>
        <strain evidence="8 9">OF1</strain>
    </source>
</reference>
<evidence type="ECO:0000313" key="10">
    <source>
        <dbReference type="Proteomes" id="UP000517765"/>
    </source>
</evidence>
<dbReference type="InterPro" id="IPR014031">
    <property type="entry name" value="Ketoacyl_synth_C"/>
</dbReference>
<dbReference type="PANTHER" id="PTHR11712:SF336">
    <property type="entry name" value="3-OXOACYL-[ACYL-CARRIER-PROTEIN] SYNTHASE, MITOCHONDRIAL"/>
    <property type="match status" value="1"/>
</dbReference>
<dbReference type="CDD" id="cd00834">
    <property type="entry name" value="KAS_I_II"/>
    <property type="match status" value="1"/>
</dbReference>
<dbReference type="RefSeq" id="WP_143646040.1">
    <property type="nucleotide sequence ID" value="NZ_JABJWZ010000125.1"/>
</dbReference>
<dbReference type="GO" id="GO:0030497">
    <property type="term" value="P:fatty acid elongation"/>
    <property type="evidence" value="ECO:0007669"/>
    <property type="project" value="UniProtKB-ARBA"/>
</dbReference>
<dbReference type="InterPro" id="IPR016039">
    <property type="entry name" value="Thiolase-like"/>
</dbReference>
<dbReference type="Gene3D" id="3.40.47.10">
    <property type="match status" value="2"/>
</dbReference>
<dbReference type="GO" id="GO:0004315">
    <property type="term" value="F:3-oxoacyl-[acyl-carrier-protein] synthase activity"/>
    <property type="evidence" value="ECO:0007669"/>
    <property type="project" value="UniProtKB-EC"/>
</dbReference>
<dbReference type="InterPro" id="IPR000794">
    <property type="entry name" value="Beta-ketoacyl_synthase"/>
</dbReference>
<keyword evidence="2 4" id="KW-0808">Transferase</keyword>
<dbReference type="Pfam" id="PF02801">
    <property type="entry name" value="Ketoacyl-synt_C"/>
    <property type="match status" value="1"/>
</dbReference>
<dbReference type="PROSITE" id="PS52004">
    <property type="entry name" value="KS3_2"/>
    <property type="match status" value="1"/>
</dbReference>
<keyword evidence="9" id="KW-1185">Reference proteome</keyword>
<accession>A0A5P0YPW2</accession>
<dbReference type="EMBL" id="JABJXA010000016">
    <property type="protein sequence ID" value="MBB1258084.1"/>
    <property type="molecule type" value="Genomic_DNA"/>
</dbReference>
<evidence type="ECO:0000256" key="2">
    <source>
        <dbReference type="ARBA" id="ARBA00022679"/>
    </source>
</evidence>
<evidence type="ECO:0000256" key="1">
    <source>
        <dbReference type="ARBA" id="ARBA00008467"/>
    </source>
</evidence>
<dbReference type="GO" id="GO:0005829">
    <property type="term" value="C:cytosol"/>
    <property type="evidence" value="ECO:0007669"/>
    <property type="project" value="TreeGrafter"/>
</dbReference>
<evidence type="ECO:0000313" key="8">
    <source>
        <dbReference type="EMBL" id="MQS00559.1"/>
    </source>
</evidence>
<organism evidence="8 9">
    <name type="scientific">Streptomyces alkaliterrae</name>
    <dbReference type="NCBI Taxonomy" id="2213162"/>
    <lineage>
        <taxon>Bacteria</taxon>
        <taxon>Bacillati</taxon>
        <taxon>Actinomycetota</taxon>
        <taxon>Actinomycetes</taxon>
        <taxon>Kitasatosporales</taxon>
        <taxon>Streptomycetaceae</taxon>
        <taxon>Streptomyces</taxon>
    </lineage>
</organism>
<dbReference type="FunFam" id="3.40.47.10:FF:000018">
    <property type="entry name" value="3-oxoacyl-[acyl-carrier-protein] synthase 2"/>
    <property type="match status" value="1"/>
</dbReference>
<dbReference type="PANTHER" id="PTHR11712">
    <property type="entry name" value="POLYKETIDE SYNTHASE-RELATED"/>
    <property type="match status" value="1"/>
</dbReference>
<dbReference type="NCBIfam" id="NF005589">
    <property type="entry name" value="PRK07314.1"/>
    <property type="match status" value="1"/>
</dbReference>
<reference evidence="6" key="3">
    <citation type="journal article" name="Syst. Appl. Microbiol.">
        <title>Streptomyces alkaliterrae sp. nov., isolated from an alkaline soil, and emended descriptions of Streptomyces alkaliphilus, Streptomyces calidiresistens and Streptomyces durbertensis.</title>
        <authorList>
            <person name="Swiecimska M."/>
            <person name="Golinska P."/>
            <person name="Nouioui I."/>
            <person name="Wypij M."/>
            <person name="Rai M."/>
            <person name="Sangal V."/>
            <person name="Goodfellow M."/>
        </authorList>
    </citation>
    <scope>NUCLEOTIDE SEQUENCE</scope>
    <source>
        <strain evidence="6">OF3</strain>
        <strain evidence="7">OF8</strain>
    </source>
</reference>
<dbReference type="PROSITE" id="PS00606">
    <property type="entry name" value="KS3_1"/>
    <property type="match status" value="1"/>
</dbReference>
<proteinExistence type="inferred from homology"/>
<evidence type="ECO:0000259" key="5">
    <source>
        <dbReference type="PROSITE" id="PS52004"/>
    </source>
</evidence>
<dbReference type="InterPro" id="IPR020841">
    <property type="entry name" value="PKS_Beta-ketoAc_synthase_dom"/>
</dbReference>
<dbReference type="Proteomes" id="UP000517765">
    <property type="component" value="Unassembled WGS sequence"/>
</dbReference>
<dbReference type="EMBL" id="VJYK02000006">
    <property type="protein sequence ID" value="MQS00559.1"/>
    <property type="molecule type" value="Genomic_DNA"/>
</dbReference>
<dbReference type="FunFam" id="3.40.47.10:FF:000029">
    <property type="entry name" value="3-oxoacyl-[acyl-carrier-protein] synthase 1"/>
    <property type="match status" value="1"/>
</dbReference>